<protein>
    <recommendedName>
        <fullName evidence="3">SNF2 N-terminal domain-containing protein</fullName>
    </recommendedName>
</protein>
<sequence length="79" mass="9103">MRNVAGITSTDSQKSSDMLMKCRYMDEITNNKGLVFATGTPVSNSMAELYTMQRYLQYDELKKMKLQHLILGHLLLEKQ</sequence>
<dbReference type="Proteomes" id="UP000003744">
    <property type="component" value="Unassembled WGS sequence"/>
</dbReference>
<proteinExistence type="predicted"/>
<organism evidence="1 2">
    <name type="scientific">Anaerococcus tetradius ATCC 35098</name>
    <dbReference type="NCBI Taxonomy" id="525255"/>
    <lineage>
        <taxon>Bacteria</taxon>
        <taxon>Bacillati</taxon>
        <taxon>Bacillota</taxon>
        <taxon>Tissierellia</taxon>
        <taxon>Tissierellales</taxon>
        <taxon>Peptoniphilaceae</taxon>
        <taxon>Anaerococcus</taxon>
    </lineage>
</organism>
<gene>
    <name evidence="1" type="ORF">HMPREF0077_1260</name>
</gene>
<comment type="caution">
    <text evidence="1">The sequence shown here is derived from an EMBL/GenBank/DDBJ whole genome shotgun (WGS) entry which is preliminary data.</text>
</comment>
<dbReference type="EMBL" id="ACGC01000065">
    <property type="protein sequence ID" value="EEI82654.1"/>
    <property type="molecule type" value="Genomic_DNA"/>
</dbReference>
<evidence type="ECO:0000313" key="1">
    <source>
        <dbReference type="EMBL" id="EEI82654.1"/>
    </source>
</evidence>
<accession>C2CIF0</accession>
<dbReference type="AlphaFoldDB" id="C2CIF0"/>
<dbReference type="HOGENOM" id="CLU_2598377_0_0_9"/>
<name>C2CIF0_9FIRM</name>
<reference evidence="1 2" key="1">
    <citation type="submission" date="2009-01" db="EMBL/GenBank/DDBJ databases">
        <authorList>
            <person name="Qin X."/>
            <person name="Bachman B."/>
            <person name="Battles P."/>
            <person name="Bell A."/>
            <person name="Bess C."/>
            <person name="Bickham C."/>
            <person name="Chaboub L."/>
            <person name="Chen D."/>
            <person name="Coyle M."/>
            <person name="Deiros D.R."/>
            <person name="Dinh H."/>
            <person name="Forbes L."/>
            <person name="Fowler G."/>
            <person name="Francisco L."/>
            <person name="Fu Q."/>
            <person name="Gubbala S."/>
            <person name="Hale W."/>
            <person name="Han Y."/>
            <person name="Hemphill L."/>
            <person name="Highlander S.K."/>
            <person name="Hirani K."/>
            <person name="Hogues M."/>
            <person name="Jackson L."/>
            <person name="Jakkamsetti A."/>
            <person name="Javaid M."/>
            <person name="Jiang H."/>
            <person name="Korchina V."/>
            <person name="Kovar C."/>
            <person name="Lara F."/>
            <person name="Lee S."/>
            <person name="Mata R."/>
            <person name="Mathew T."/>
            <person name="Moen C."/>
            <person name="Morales K."/>
            <person name="Munidasa M."/>
            <person name="Nazareth L."/>
            <person name="Ngo R."/>
            <person name="Nguyen L."/>
            <person name="Okwuonu G."/>
            <person name="Ongeri F."/>
            <person name="Patil S."/>
            <person name="Petrosino J."/>
            <person name="Pham C."/>
            <person name="Pham P."/>
            <person name="Pu L.-L."/>
            <person name="Puazo M."/>
            <person name="Raj R."/>
            <person name="Reid J."/>
            <person name="Rouhana J."/>
            <person name="Saada N."/>
            <person name="Shang Y."/>
            <person name="Simmons D."/>
            <person name="Thornton R."/>
            <person name="Warren J."/>
            <person name="Weissenberger G."/>
            <person name="Zhang J."/>
            <person name="Zhang L."/>
            <person name="Zhou C."/>
            <person name="Zhu D."/>
            <person name="Muzny D."/>
            <person name="Worley K."/>
            <person name="Gibbs R."/>
        </authorList>
    </citation>
    <scope>NUCLEOTIDE SEQUENCE [LARGE SCALE GENOMIC DNA]</scope>
    <source>
        <strain evidence="1 2">ATCC 35098</strain>
    </source>
</reference>
<dbReference type="eggNOG" id="COG0553">
    <property type="taxonomic scope" value="Bacteria"/>
</dbReference>
<evidence type="ECO:0008006" key="3">
    <source>
        <dbReference type="Google" id="ProtNLM"/>
    </source>
</evidence>
<evidence type="ECO:0000313" key="2">
    <source>
        <dbReference type="Proteomes" id="UP000003744"/>
    </source>
</evidence>